<proteinExistence type="predicted"/>
<dbReference type="Gene3D" id="1.10.260.40">
    <property type="entry name" value="lambda repressor-like DNA-binding domains"/>
    <property type="match status" value="1"/>
</dbReference>
<feature type="compositionally biased region" description="Basic and acidic residues" evidence="1">
    <location>
        <begin position="181"/>
        <end position="191"/>
    </location>
</feature>
<dbReference type="EMBL" id="CP022347">
    <property type="protein sequence ID" value="ASQ31155.1"/>
    <property type="molecule type" value="Genomic_DNA"/>
</dbReference>
<feature type="compositionally biased region" description="Low complexity" evidence="1">
    <location>
        <begin position="152"/>
        <end position="169"/>
    </location>
</feature>
<keyword evidence="2" id="KW-0812">Transmembrane</keyword>
<dbReference type="InterPro" id="IPR010982">
    <property type="entry name" value="Lambda_DNA-bd_dom_sf"/>
</dbReference>
<organism evidence="3 4">
    <name type="scientific">Campylobacter avium LMG 24591</name>
    <dbReference type="NCBI Taxonomy" id="522484"/>
    <lineage>
        <taxon>Bacteria</taxon>
        <taxon>Pseudomonadati</taxon>
        <taxon>Campylobacterota</taxon>
        <taxon>Epsilonproteobacteria</taxon>
        <taxon>Campylobacterales</taxon>
        <taxon>Campylobacteraceae</taxon>
        <taxon>Campylobacter</taxon>
    </lineage>
</organism>
<gene>
    <name evidence="3" type="ORF">CAV_1549</name>
</gene>
<keyword evidence="4" id="KW-1185">Reference proteome</keyword>
<keyword evidence="2" id="KW-0472">Membrane</keyword>
<dbReference type="AlphaFoldDB" id="A0A222MZ60"/>
<evidence type="ECO:0008006" key="5">
    <source>
        <dbReference type="Google" id="ProtNLM"/>
    </source>
</evidence>
<feature type="compositionally biased region" description="Polar residues" evidence="1">
    <location>
        <begin position="193"/>
        <end position="202"/>
    </location>
</feature>
<reference evidence="3 4" key="1">
    <citation type="submission" date="2017-07" db="EMBL/GenBank/DDBJ databases">
        <title>Analysis of two Campylobacter avium genomes and identification of a novel hippuricase gene.</title>
        <authorList>
            <person name="Miller W.G."/>
            <person name="Chapman M.H."/>
            <person name="Yee E."/>
            <person name="Revez J."/>
            <person name="Bono J.L."/>
            <person name="Rossi M."/>
        </authorList>
    </citation>
    <scope>NUCLEOTIDE SEQUENCE [LARGE SCALE GENOMIC DNA]</scope>
    <source>
        <strain evidence="3 4">LMG 24591</strain>
    </source>
</reference>
<evidence type="ECO:0000313" key="3">
    <source>
        <dbReference type="EMBL" id="ASQ31155.1"/>
    </source>
</evidence>
<evidence type="ECO:0000256" key="1">
    <source>
        <dbReference type="SAM" id="MobiDB-lite"/>
    </source>
</evidence>
<evidence type="ECO:0000313" key="4">
    <source>
        <dbReference type="Proteomes" id="UP000201169"/>
    </source>
</evidence>
<dbReference type="OrthoDB" id="5372824at2"/>
<keyword evidence="2" id="KW-1133">Transmembrane helix</keyword>
<protein>
    <recommendedName>
        <fullName evidence="5">Helix-turn-helix domain-containing protein</fullName>
    </recommendedName>
</protein>
<dbReference type="KEGG" id="cavi:CAV_1549"/>
<sequence>MIKNLQDLNLKEVSQRTQIEIDFLNALIEKDFKRLSKFNVKGFCKILTREYDFDFTELLEEYNAFLNENTETPNKEANNANITTKVDIYSQKSSHTWIYLLIIAIIAVLAFVVYKYNLLDNFLVKKNEPINSSVIDIVGQAKDNLNSVLIINSNNDSNSSKETSTNSQTNEEDVSEEEEKEENKEDKKQEENISTNTQTNNTLQDAISNLNNKNEAIFSTKGKVWVGFINMSDGKKTALVTDENFTVDLATNQLILIGATAITLLDGEGKTHEFPAGQSKRFMVKDGKVRNISLTEFMNNNRGREW</sequence>
<feature type="region of interest" description="Disordered" evidence="1">
    <location>
        <begin position="152"/>
        <end position="202"/>
    </location>
</feature>
<dbReference type="Proteomes" id="UP000201169">
    <property type="component" value="Chromosome"/>
</dbReference>
<accession>A0A222MZ60</accession>
<feature type="transmembrane region" description="Helical" evidence="2">
    <location>
        <begin position="97"/>
        <end position="116"/>
    </location>
</feature>
<evidence type="ECO:0000256" key="2">
    <source>
        <dbReference type="SAM" id="Phobius"/>
    </source>
</evidence>
<name>A0A222MZ60_9BACT</name>
<feature type="compositionally biased region" description="Acidic residues" evidence="1">
    <location>
        <begin position="170"/>
        <end position="180"/>
    </location>
</feature>
<dbReference type="GO" id="GO:0003677">
    <property type="term" value="F:DNA binding"/>
    <property type="evidence" value="ECO:0007669"/>
    <property type="project" value="InterPro"/>
</dbReference>
<dbReference type="RefSeq" id="WP_094325965.1">
    <property type="nucleotide sequence ID" value="NZ_CP022347.1"/>
</dbReference>